<keyword evidence="1" id="KW-0175">Coiled coil</keyword>
<keyword evidence="3" id="KW-1185">Reference proteome</keyword>
<reference evidence="2 3" key="1">
    <citation type="journal article" date="2018" name="Nat. Ecol. Evol.">
        <title>Pezizomycetes genomes reveal the molecular basis of ectomycorrhizal truffle lifestyle.</title>
        <authorList>
            <person name="Murat C."/>
            <person name="Payen T."/>
            <person name="Noel B."/>
            <person name="Kuo A."/>
            <person name="Morin E."/>
            <person name="Chen J."/>
            <person name="Kohler A."/>
            <person name="Krizsan K."/>
            <person name="Balestrini R."/>
            <person name="Da Silva C."/>
            <person name="Montanini B."/>
            <person name="Hainaut M."/>
            <person name="Levati E."/>
            <person name="Barry K.W."/>
            <person name="Belfiori B."/>
            <person name="Cichocki N."/>
            <person name="Clum A."/>
            <person name="Dockter R.B."/>
            <person name="Fauchery L."/>
            <person name="Guy J."/>
            <person name="Iotti M."/>
            <person name="Le Tacon F."/>
            <person name="Lindquist E.A."/>
            <person name="Lipzen A."/>
            <person name="Malagnac F."/>
            <person name="Mello A."/>
            <person name="Molinier V."/>
            <person name="Miyauchi S."/>
            <person name="Poulain J."/>
            <person name="Riccioni C."/>
            <person name="Rubini A."/>
            <person name="Sitrit Y."/>
            <person name="Splivallo R."/>
            <person name="Traeger S."/>
            <person name="Wang M."/>
            <person name="Zifcakova L."/>
            <person name="Wipf D."/>
            <person name="Zambonelli A."/>
            <person name="Paolocci F."/>
            <person name="Nowrousian M."/>
            <person name="Ottonello S."/>
            <person name="Baldrian P."/>
            <person name="Spatafora J.W."/>
            <person name="Henrissat B."/>
            <person name="Nagy L.G."/>
            <person name="Aury J.M."/>
            <person name="Wincker P."/>
            <person name="Grigoriev I.V."/>
            <person name="Bonfante P."/>
            <person name="Martin F.M."/>
        </authorList>
    </citation>
    <scope>NUCLEOTIDE SEQUENCE [LARGE SCALE GENOMIC DNA]</scope>
    <source>
        <strain evidence="2 3">RN42</strain>
    </source>
</reference>
<evidence type="ECO:0000313" key="2">
    <source>
        <dbReference type="EMBL" id="RPA83122.1"/>
    </source>
</evidence>
<dbReference type="Proteomes" id="UP000275078">
    <property type="component" value="Unassembled WGS sequence"/>
</dbReference>
<proteinExistence type="predicted"/>
<gene>
    <name evidence="2" type="ORF">BJ508DRAFT_413603</name>
</gene>
<accession>A0A3N4IAM1</accession>
<feature type="coiled-coil region" evidence="1">
    <location>
        <begin position="37"/>
        <end position="92"/>
    </location>
</feature>
<dbReference type="AlphaFoldDB" id="A0A3N4IAM1"/>
<name>A0A3N4IAM1_ASCIM</name>
<organism evidence="2 3">
    <name type="scientific">Ascobolus immersus RN42</name>
    <dbReference type="NCBI Taxonomy" id="1160509"/>
    <lineage>
        <taxon>Eukaryota</taxon>
        <taxon>Fungi</taxon>
        <taxon>Dikarya</taxon>
        <taxon>Ascomycota</taxon>
        <taxon>Pezizomycotina</taxon>
        <taxon>Pezizomycetes</taxon>
        <taxon>Pezizales</taxon>
        <taxon>Ascobolaceae</taxon>
        <taxon>Ascobolus</taxon>
    </lineage>
</organism>
<sequence length="116" mass="13459">MPTAKGPTPASTSTLASLLEEKLATVELREKLADATREEYKLKLESLKTREKQCRRKERSLAELEAELALKKIKMEEDEVELERRAMELRGREEKHAKEVVEFARMREMIEAAEED</sequence>
<dbReference type="EMBL" id="ML119666">
    <property type="protein sequence ID" value="RPA83122.1"/>
    <property type="molecule type" value="Genomic_DNA"/>
</dbReference>
<evidence type="ECO:0000256" key="1">
    <source>
        <dbReference type="SAM" id="Coils"/>
    </source>
</evidence>
<evidence type="ECO:0000313" key="3">
    <source>
        <dbReference type="Proteomes" id="UP000275078"/>
    </source>
</evidence>
<protein>
    <submittedName>
        <fullName evidence="2">Uncharacterized protein</fullName>
    </submittedName>
</protein>